<keyword evidence="2" id="KW-0862">Zinc</keyword>
<accession>A0A3T7S7K6</accession>
<dbReference type="Proteomes" id="UP000839671">
    <property type="component" value="Unassembled WGS sequence"/>
</dbReference>
<dbReference type="AlphaFoldDB" id="A0A3T7S7K6"/>
<name>A0A3T7S7K6_SALET</name>
<evidence type="ECO:0000313" key="3">
    <source>
        <dbReference type="EMBL" id="EAA1980966.1"/>
    </source>
</evidence>
<feature type="non-terminal residue" evidence="3">
    <location>
        <position position="123"/>
    </location>
</feature>
<comment type="cofactor">
    <cofactor evidence="1">
        <name>Zn(2+)</name>
        <dbReference type="ChEBI" id="CHEBI:29105"/>
    </cofactor>
</comment>
<gene>
    <name evidence="3" type="ORF">DM051_27725</name>
</gene>
<dbReference type="SUPFAM" id="SSF55031">
    <property type="entry name" value="Bacterial exopeptidase dimerisation domain"/>
    <property type="match status" value="1"/>
</dbReference>
<dbReference type="PANTHER" id="PTHR42994:SF1">
    <property type="entry name" value="PEPTIDASE T"/>
    <property type="match status" value="1"/>
</dbReference>
<dbReference type="Gene3D" id="3.30.70.360">
    <property type="match status" value="1"/>
</dbReference>
<evidence type="ECO:0000256" key="2">
    <source>
        <dbReference type="ARBA" id="ARBA00022833"/>
    </source>
</evidence>
<proteinExistence type="predicted"/>
<dbReference type="InterPro" id="IPR036264">
    <property type="entry name" value="Bact_exopeptidase_dim_dom"/>
</dbReference>
<comment type="caution">
    <text evidence="3">The sequence shown here is derived from an EMBL/GenBank/DDBJ whole genome shotgun (WGS) entry which is preliminary data.</text>
</comment>
<dbReference type="PANTHER" id="PTHR42994">
    <property type="entry name" value="PEPTIDASE T"/>
    <property type="match status" value="1"/>
</dbReference>
<reference evidence="3" key="1">
    <citation type="submission" date="2018-06" db="EMBL/GenBank/DDBJ databases">
        <authorList>
            <person name="Ashton P.M."/>
            <person name="Dallman T."/>
            <person name="Nair S."/>
            <person name="De Pinna E."/>
            <person name="Peters T."/>
            <person name="Grant K."/>
        </authorList>
    </citation>
    <scope>NUCLEOTIDE SEQUENCE [LARGE SCALE GENOMIC DNA]</scope>
    <source>
        <strain evidence="3">310211</strain>
    </source>
</reference>
<dbReference type="EMBL" id="AAAATI010000121">
    <property type="protein sequence ID" value="EAA1980966.1"/>
    <property type="molecule type" value="Genomic_DNA"/>
</dbReference>
<organism evidence="3">
    <name type="scientific">Salmonella enterica I</name>
    <dbReference type="NCBI Taxonomy" id="59201"/>
    <lineage>
        <taxon>Bacteria</taxon>
        <taxon>Pseudomonadati</taxon>
        <taxon>Pseudomonadota</taxon>
        <taxon>Gammaproteobacteria</taxon>
        <taxon>Enterobacterales</taxon>
        <taxon>Enterobacteriaceae</taxon>
        <taxon>Salmonella</taxon>
    </lineage>
</organism>
<evidence type="ECO:0000256" key="1">
    <source>
        <dbReference type="ARBA" id="ARBA00001947"/>
    </source>
</evidence>
<feature type="non-terminal residue" evidence="3">
    <location>
        <position position="1"/>
    </location>
</feature>
<sequence>LPEKERPEYTEGREGYYWPHKLNGDTASAMLDIAIRDFDIVGYQQRKITLQAIVDKLRQRWGDERISITLSDIYDNVKPALDNYPGIMKNVVQAMRNLGITPKPLIMRGGYDGSVITPKGLPT</sequence>
<dbReference type="SUPFAM" id="SSF53187">
    <property type="entry name" value="Zn-dependent exopeptidases"/>
    <property type="match status" value="1"/>
</dbReference>
<protein>
    <submittedName>
        <fullName evidence="3">Peptidase T</fullName>
    </submittedName>
</protein>